<dbReference type="InterPro" id="IPR036922">
    <property type="entry name" value="Rieske_2Fe-2S_sf"/>
</dbReference>
<evidence type="ECO:0000313" key="6">
    <source>
        <dbReference type="EMBL" id="MBK1621464.1"/>
    </source>
</evidence>
<dbReference type="GO" id="GO:0051537">
    <property type="term" value="F:2 iron, 2 sulfur cluster binding"/>
    <property type="evidence" value="ECO:0007669"/>
    <property type="project" value="UniProtKB-KW"/>
</dbReference>
<evidence type="ECO:0000256" key="1">
    <source>
        <dbReference type="ARBA" id="ARBA00022714"/>
    </source>
</evidence>
<evidence type="ECO:0000313" key="7">
    <source>
        <dbReference type="Proteomes" id="UP001138768"/>
    </source>
</evidence>
<keyword evidence="2" id="KW-0479">Metal-binding</keyword>
<evidence type="ECO:0000256" key="4">
    <source>
        <dbReference type="ARBA" id="ARBA00023014"/>
    </source>
</evidence>
<organism evidence="6 7">
    <name type="scientific">Lamprobacter modestohalophilus</name>
    <dbReference type="NCBI Taxonomy" id="1064514"/>
    <lineage>
        <taxon>Bacteria</taxon>
        <taxon>Pseudomonadati</taxon>
        <taxon>Pseudomonadota</taxon>
        <taxon>Gammaproteobacteria</taxon>
        <taxon>Chromatiales</taxon>
        <taxon>Chromatiaceae</taxon>
        <taxon>Lamprobacter</taxon>
    </lineage>
</organism>
<evidence type="ECO:0000259" key="5">
    <source>
        <dbReference type="PROSITE" id="PS51296"/>
    </source>
</evidence>
<evidence type="ECO:0000256" key="2">
    <source>
        <dbReference type="ARBA" id="ARBA00022723"/>
    </source>
</evidence>
<dbReference type="AlphaFoldDB" id="A0A9X1B6T8"/>
<keyword evidence="3" id="KW-0408">Iron</keyword>
<keyword evidence="7" id="KW-1185">Reference proteome</keyword>
<dbReference type="Pfam" id="PF00355">
    <property type="entry name" value="Rieske"/>
    <property type="match status" value="1"/>
</dbReference>
<proteinExistence type="predicted"/>
<gene>
    <name evidence="6" type="ORF">CKO42_24240</name>
</gene>
<reference evidence="6 7" key="1">
    <citation type="journal article" date="2020" name="Microorganisms">
        <title>Osmotic Adaptation and Compatible Solute Biosynthesis of Phototrophic Bacteria as Revealed from Genome Analyses.</title>
        <authorList>
            <person name="Imhoff J.F."/>
            <person name="Rahn T."/>
            <person name="Kunzel S."/>
            <person name="Keller A."/>
            <person name="Neulinger S.C."/>
        </authorList>
    </citation>
    <scope>NUCLEOTIDE SEQUENCE [LARGE SCALE GENOMIC DNA]</scope>
    <source>
        <strain evidence="6 7">DSM 25653</strain>
    </source>
</reference>
<dbReference type="EMBL" id="NRRY01000076">
    <property type="protein sequence ID" value="MBK1621464.1"/>
    <property type="molecule type" value="Genomic_DNA"/>
</dbReference>
<dbReference type="Gene3D" id="2.102.10.10">
    <property type="entry name" value="Rieske [2Fe-2S] iron-sulphur domain"/>
    <property type="match status" value="1"/>
</dbReference>
<comment type="caution">
    <text evidence="6">The sequence shown here is derived from an EMBL/GenBank/DDBJ whole genome shotgun (WGS) entry which is preliminary data.</text>
</comment>
<dbReference type="InterPro" id="IPR017941">
    <property type="entry name" value="Rieske_2Fe-2S"/>
</dbReference>
<dbReference type="Proteomes" id="UP001138768">
    <property type="component" value="Unassembled WGS sequence"/>
</dbReference>
<name>A0A9X1B6T8_9GAMM</name>
<evidence type="ECO:0000256" key="3">
    <source>
        <dbReference type="ARBA" id="ARBA00023004"/>
    </source>
</evidence>
<keyword evidence="1" id="KW-0001">2Fe-2S</keyword>
<protein>
    <submittedName>
        <fullName evidence="6">(2Fe-2S)-binding protein</fullName>
    </submittedName>
</protein>
<feature type="domain" description="Rieske" evidence="5">
    <location>
        <begin position="17"/>
        <end position="122"/>
    </location>
</feature>
<keyword evidence="4" id="KW-0411">Iron-sulfur</keyword>
<dbReference type="RefSeq" id="WP_200250742.1">
    <property type="nucleotide sequence ID" value="NZ_NRRY01000076.1"/>
</dbReference>
<sequence>MNTVSTLNTTARERRKLLVCDSAELADRQHRIIPLLFKKHPQTAIVLRYAGQVYAYLNQCVHMVRRLDCVHDAVFDEQQGHLRCSMHGIAFDPTSGESLSVLCSGERLEPLRCEEIDGQVYLIDKRVTALMSNPGARRADPLTG</sequence>
<dbReference type="PROSITE" id="PS51296">
    <property type="entry name" value="RIESKE"/>
    <property type="match status" value="1"/>
</dbReference>
<dbReference type="GO" id="GO:0046872">
    <property type="term" value="F:metal ion binding"/>
    <property type="evidence" value="ECO:0007669"/>
    <property type="project" value="UniProtKB-KW"/>
</dbReference>
<dbReference type="SUPFAM" id="SSF50022">
    <property type="entry name" value="ISP domain"/>
    <property type="match status" value="1"/>
</dbReference>
<accession>A0A9X1B6T8</accession>